<sequence>HKQINYYFKDTHGTVTTRNHREDKMYYKKLWLILILMACHLFSTANSSNTRCYSSTDGEMENYGFCTTGLYCYNGSLVDSNPGECNSGEKCCIPNALRRR</sequence>
<feature type="non-terminal residue" evidence="1">
    <location>
        <position position="100"/>
    </location>
</feature>
<dbReference type="AlphaFoldDB" id="A0A6S7I9C2"/>
<keyword evidence="2" id="KW-1185">Reference proteome</keyword>
<reference evidence="1" key="1">
    <citation type="submission" date="2020-04" db="EMBL/GenBank/DDBJ databases">
        <authorList>
            <person name="Alioto T."/>
            <person name="Alioto T."/>
            <person name="Gomez Garrido J."/>
        </authorList>
    </citation>
    <scope>NUCLEOTIDE SEQUENCE</scope>
    <source>
        <strain evidence="1">A484AB</strain>
    </source>
</reference>
<accession>A0A6S7I9C2</accession>
<dbReference type="Proteomes" id="UP001152795">
    <property type="component" value="Unassembled WGS sequence"/>
</dbReference>
<gene>
    <name evidence="1" type="ORF">PACLA_8A044889</name>
</gene>
<evidence type="ECO:0000313" key="1">
    <source>
        <dbReference type="EMBL" id="CAB4013463.1"/>
    </source>
</evidence>
<protein>
    <submittedName>
        <fullName evidence="1">Uncharacterized protein</fullName>
    </submittedName>
</protein>
<evidence type="ECO:0000313" key="2">
    <source>
        <dbReference type="Proteomes" id="UP001152795"/>
    </source>
</evidence>
<name>A0A6S7I9C2_PARCT</name>
<comment type="caution">
    <text evidence="1">The sequence shown here is derived from an EMBL/GenBank/DDBJ whole genome shotgun (WGS) entry which is preliminary data.</text>
</comment>
<proteinExistence type="predicted"/>
<organism evidence="1 2">
    <name type="scientific">Paramuricea clavata</name>
    <name type="common">Red gorgonian</name>
    <name type="synonym">Violescent sea-whip</name>
    <dbReference type="NCBI Taxonomy" id="317549"/>
    <lineage>
        <taxon>Eukaryota</taxon>
        <taxon>Metazoa</taxon>
        <taxon>Cnidaria</taxon>
        <taxon>Anthozoa</taxon>
        <taxon>Octocorallia</taxon>
        <taxon>Malacalcyonacea</taxon>
        <taxon>Plexauridae</taxon>
        <taxon>Paramuricea</taxon>
    </lineage>
</organism>
<dbReference type="EMBL" id="CACRXK020007895">
    <property type="protein sequence ID" value="CAB4013463.1"/>
    <property type="molecule type" value="Genomic_DNA"/>
</dbReference>